<evidence type="ECO:0000259" key="7">
    <source>
        <dbReference type="Pfam" id="PF00828"/>
    </source>
</evidence>
<dbReference type="SUPFAM" id="SSF52080">
    <property type="entry name" value="Ribosomal proteins L15p and L18e"/>
    <property type="match status" value="1"/>
</dbReference>
<dbReference type="GO" id="GO:0005840">
    <property type="term" value="C:ribosome"/>
    <property type="evidence" value="ECO:0007669"/>
    <property type="project" value="UniProtKB-KW"/>
</dbReference>
<evidence type="ECO:0000256" key="2">
    <source>
        <dbReference type="ARBA" id="ARBA00022980"/>
    </source>
</evidence>
<dbReference type="NCBIfam" id="TIGR01071">
    <property type="entry name" value="rplO_bact"/>
    <property type="match status" value="1"/>
</dbReference>
<protein>
    <recommendedName>
        <fullName evidence="4">Large ribosomal subunit protein uL15</fullName>
    </recommendedName>
</protein>
<keyword evidence="9" id="KW-1185">Reference proteome</keyword>
<organism evidence="8 9">
    <name type="scientific">Lactiplantibacillus daoliensis</name>
    <dbReference type="NCBI Taxonomy" id="2559916"/>
    <lineage>
        <taxon>Bacteria</taxon>
        <taxon>Bacillati</taxon>
        <taxon>Bacillota</taxon>
        <taxon>Bacilli</taxon>
        <taxon>Lactobacillales</taxon>
        <taxon>Lactobacillaceae</taxon>
        <taxon>Lactiplantibacillus</taxon>
    </lineage>
</organism>
<dbReference type="InterPro" id="IPR021131">
    <property type="entry name" value="Ribosomal_uL15/eL18"/>
</dbReference>
<name>A0ABW1UGY2_9LACO</name>
<comment type="caution">
    <text evidence="8">The sequence shown here is derived from an EMBL/GenBank/DDBJ whole genome shotgun (WGS) entry which is preliminary data.</text>
</comment>
<dbReference type="InterPro" id="IPR036227">
    <property type="entry name" value="Ribosomal_uL15/eL18_sf"/>
</dbReference>
<dbReference type="Proteomes" id="UP001596227">
    <property type="component" value="Unassembled WGS sequence"/>
</dbReference>
<dbReference type="InterPro" id="IPR005749">
    <property type="entry name" value="Ribosomal_uL15_bac-type"/>
</dbReference>
<dbReference type="HAMAP" id="MF_01341">
    <property type="entry name" value="Ribosomal_uL15"/>
    <property type="match status" value="1"/>
</dbReference>
<proteinExistence type="inferred from homology"/>
<evidence type="ECO:0000256" key="6">
    <source>
        <dbReference type="SAM" id="MobiDB-lite"/>
    </source>
</evidence>
<evidence type="ECO:0000313" key="9">
    <source>
        <dbReference type="Proteomes" id="UP001596227"/>
    </source>
</evidence>
<dbReference type="EMBL" id="JBHSSB010000014">
    <property type="protein sequence ID" value="MFC6294281.1"/>
    <property type="molecule type" value="Genomic_DNA"/>
</dbReference>
<feature type="domain" description="Large ribosomal subunit protein uL15/eL18" evidence="7">
    <location>
        <begin position="74"/>
        <end position="140"/>
    </location>
</feature>
<dbReference type="InterPro" id="IPR001196">
    <property type="entry name" value="Ribosomal_uL15_CS"/>
</dbReference>
<feature type="region of interest" description="Disordered" evidence="6">
    <location>
        <begin position="1"/>
        <end position="47"/>
    </location>
</feature>
<feature type="compositionally biased region" description="Gly residues" evidence="6">
    <location>
        <begin position="23"/>
        <end position="35"/>
    </location>
</feature>
<sequence>MKLHELTPSEGSRFSRRRIGRGDSSGQGKTSGRGQKGQKARGKVRVGFEGGQMPLYRRIPKRGFTNINRKEFAVVNLDGLNRFDDGAEVTPESLKEAGLVKKSAAVKILGNGKLDKKLTVKANKFSETAVKAIEAAGGKTEVI</sequence>
<evidence type="ECO:0000256" key="4">
    <source>
        <dbReference type="HAMAP-Rule" id="MF_01341"/>
    </source>
</evidence>
<keyword evidence="4" id="KW-0694">RNA-binding</keyword>
<dbReference type="InterPro" id="IPR030878">
    <property type="entry name" value="Ribosomal_uL15"/>
</dbReference>
<evidence type="ECO:0000313" key="8">
    <source>
        <dbReference type="EMBL" id="MFC6294281.1"/>
    </source>
</evidence>
<dbReference type="PANTHER" id="PTHR12934:SF11">
    <property type="entry name" value="LARGE RIBOSOMAL SUBUNIT PROTEIN UL15M"/>
    <property type="match status" value="1"/>
</dbReference>
<accession>A0ABW1UGY2</accession>
<keyword evidence="4" id="KW-0699">rRNA-binding</keyword>
<dbReference type="RefSeq" id="WP_137606035.1">
    <property type="nucleotide sequence ID" value="NZ_BJDH01000001.1"/>
</dbReference>
<reference evidence="9" key="1">
    <citation type="journal article" date="2019" name="Int. J. Syst. Evol. Microbiol.">
        <title>The Global Catalogue of Microorganisms (GCM) 10K type strain sequencing project: providing services to taxonomists for standard genome sequencing and annotation.</title>
        <authorList>
            <consortium name="The Broad Institute Genomics Platform"/>
            <consortium name="The Broad Institute Genome Sequencing Center for Infectious Disease"/>
            <person name="Wu L."/>
            <person name="Ma J."/>
        </authorList>
    </citation>
    <scope>NUCLEOTIDE SEQUENCE [LARGE SCALE GENOMIC DNA]</scope>
    <source>
        <strain evidence="9">CCM 8934</strain>
    </source>
</reference>
<dbReference type="PANTHER" id="PTHR12934">
    <property type="entry name" value="50S RIBOSOMAL PROTEIN L15"/>
    <property type="match status" value="1"/>
</dbReference>
<comment type="similarity">
    <text evidence="1 4 5">Belongs to the universal ribosomal protein uL15 family.</text>
</comment>
<dbReference type="PROSITE" id="PS00475">
    <property type="entry name" value="RIBOSOMAL_L15"/>
    <property type="match status" value="1"/>
</dbReference>
<evidence type="ECO:0000256" key="3">
    <source>
        <dbReference type="ARBA" id="ARBA00023274"/>
    </source>
</evidence>
<dbReference type="Gene3D" id="3.100.10.10">
    <property type="match status" value="1"/>
</dbReference>
<evidence type="ECO:0000256" key="1">
    <source>
        <dbReference type="ARBA" id="ARBA00007320"/>
    </source>
</evidence>
<comment type="subunit">
    <text evidence="4">Part of the 50S ribosomal subunit.</text>
</comment>
<evidence type="ECO:0000256" key="5">
    <source>
        <dbReference type="RuleBase" id="RU003888"/>
    </source>
</evidence>
<keyword evidence="2 4" id="KW-0689">Ribosomal protein</keyword>
<keyword evidence="3 4" id="KW-0687">Ribonucleoprotein</keyword>
<comment type="function">
    <text evidence="4">Binds to the 23S rRNA.</text>
</comment>
<gene>
    <name evidence="4 8" type="primary">rplO</name>
    <name evidence="8" type="ORF">ACFQH1_03570</name>
</gene>
<dbReference type="Pfam" id="PF00828">
    <property type="entry name" value="Ribosomal_L27A"/>
    <property type="match status" value="1"/>
</dbReference>